<dbReference type="GO" id="GO:0003700">
    <property type="term" value="F:DNA-binding transcription factor activity"/>
    <property type="evidence" value="ECO:0007669"/>
    <property type="project" value="InterPro"/>
</dbReference>
<dbReference type="AlphaFoldDB" id="A0A6N3FYR7"/>
<reference evidence="6" key="1">
    <citation type="submission" date="2019-11" db="EMBL/GenBank/DDBJ databases">
        <authorList>
            <person name="Feng L."/>
        </authorList>
    </citation>
    <scope>NUCLEOTIDE SEQUENCE</scope>
    <source>
        <strain evidence="6">RgnavusLFYP36</strain>
    </source>
</reference>
<dbReference type="InterPro" id="IPR020449">
    <property type="entry name" value="Tscrpt_reg_AraC-type_HTH"/>
</dbReference>
<evidence type="ECO:0000256" key="3">
    <source>
        <dbReference type="ARBA" id="ARBA00023163"/>
    </source>
</evidence>
<evidence type="ECO:0000313" key="5">
    <source>
        <dbReference type="EMBL" id="NSI59301.1"/>
    </source>
</evidence>
<dbReference type="PANTHER" id="PTHR43280:SF28">
    <property type="entry name" value="HTH-TYPE TRANSCRIPTIONAL ACTIVATOR RHAS"/>
    <property type="match status" value="1"/>
</dbReference>
<keyword evidence="2" id="KW-0238">DNA-binding</keyword>
<feature type="domain" description="HTH araC/xylS-type" evidence="4">
    <location>
        <begin position="225"/>
        <end position="323"/>
    </location>
</feature>
<sequence length="327" mass="38874">MHLFYRIENIRKPLHCVKVSFHIGLFMSLCFEQRKARENEMLVYGVQSLLFLDKEEQKRVERVLEDLLAEEKEQRFSVQNMSIYLAMQLYVLYCRYAMERKKKEGIQKDEVWNIIQRVLLDTSKTVSLEEYAETVGMTAVTLNRKIVNRCGYTVFQLQKMGKVLNACALLHFPELNIQYISDYLGFTNVEDFYRVFKRYRKVSVREYQTKNIGCGAQMQSGEESLQILEYLFLHFQKPFQMKEMETEMKKKESLIERRARETFGRSIQELLEEIRIRIACSYLSATDRTVTQISSDVGFGSISSFQRSFSKYMNQTPSEYRRFHQCK</sequence>
<protein>
    <submittedName>
        <fullName evidence="6">HTH-type transcriptional repressor of iron proteins A</fullName>
    </submittedName>
    <submittedName>
        <fullName evidence="5">Helix-turn-helix transcriptional regulator</fullName>
    </submittedName>
</protein>
<dbReference type="PANTHER" id="PTHR43280">
    <property type="entry name" value="ARAC-FAMILY TRANSCRIPTIONAL REGULATOR"/>
    <property type="match status" value="1"/>
</dbReference>
<organism evidence="6">
    <name type="scientific">Mediterraneibacter gnavus</name>
    <name type="common">Ruminococcus gnavus</name>
    <dbReference type="NCBI Taxonomy" id="33038"/>
    <lineage>
        <taxon>Bacteria</taxon>
        <taxon>Bacillati</taxon>
        <taxon>Bacillota</taxon>
        <taxon>Clostridia</taxon>
        <taxon>Lachnospirales</taxon>
        <taxon>Lachnospiraceae</taxon>
        <taxon>Mediterraneibacter</taxon>
    </lineage>
</organism>
<dbReference type="SMART" id="SM00342">
    <property type="entry name" value="HTH_ARAC"/>
    <property type="match status" value="2"/>
</dbReference>
<evidence type="ECO:0000256" key="2">
    <source>
        <dbReference type="ARBA" id="ARBA00023125"/>
    </source>
</evidence>
<feature type="domain" description="HTH araC/xylS-type" evidence="4">
    <location>
        <begin position="109"/>
        <end position="210"/>
    </location>
</feature>
<dbReference type="PRINTS" id="PR00032">
    <property type="entry name" value="HTHARAC"/>
</dbReference>
<dbReference type="PROSITE" id="PS00041">
    <property type="entry name" value="HTH_ARAC_FAMILY_1"/>
    <property type="match status" value="1"/>
</dbReference>
<reference evidence="5" key="2">
    <citation type="journal article" date="2020" name="Cell Host Microbe">
        <title>Functional and Genomic Variation between Human-Derived Isolates of Lachnospiraceae Reveals Inter- and Intra-Species Diversity.</title>
        <authorList>
            <person name="Sorbara M.T."/>
            <person name="Littmann E.R."/>
            <person name="Fontana E."/>
            <person name="Moody T.U."/>
            <person name="Kohout C.E."/>
            <person name="Gjonbalaj M."/>
            <person name="Eaton V."/>
            <person name="Seok R."/>
            <person name="Leiner I.M."/>
            <person name="Pamer E.G."/>
        </authorList>
    </citation>
    <scope>NUCLEOTIDE SEQUENCE</scope>
    <source>
        <strain evidence="5">MSK.15.32</strain>
    </source>
</reference>
<keyword evidence="3" id="KW-0804">Transcription</keyword>
<dbReference type="InterPro" id="IPR009057">
    <property type="entry name" value="Homeodomain-like_sf"/>
</dbReference>
<dbReference type="InterPro" id="IPR018060">
    <property type="entry name" value="HTH_AraC"/>
</dbReference>
<evidence type="ECO:0000256" key="1">
    <source>
        <dbReference type="ARBA" id="ARBA00023015"/>
    </source>
</evidence>
<dbReference type="InterPro" id="IPR018062">
    <property type="entry name" value="HTH_AraC-typ_CS"/>
</dbReference>
<dbReference type="PROSITE" id="PS01124">
    <property type="entry name" value="HTH_ARAC_FAMILY_2"/>
    <property type="match status" value="2"/>
</dbReference>
<name>A0A6N3FYR7_MEDGN</name>
<dbReference type="EMBL" id="JAAIRV010000029">
    <property type="protein sequence ID" value="NSI59301.1"/>
    <property type="molecule type" value="Genomic_DNA"/>
</dbReference>
<dbReference type="GO" id="GO:0043565">
    <property type="term" value="F:sequence-specific DNA binding"/>
    <property type="evidence" value="ECO:0007669"/>
    <property type="project" value="InterPro"/>
</dbReference>
<reference evidence="5" key="3">
    <citation type="submission" date="2020-02" db="EMBL/GenBank/DDBJ databases">
        <authorList>
            <person name="Littmann E."/>
            <person name="Sorbara M."/>
        </authorList>
    </citation>
    <scope>NUCLEOTIDE SEQUENCE</scope>
    <source>
        <strain evidence="5">MSK.15.32</strain>
    </source>
</reference>
<dbReference type="Gene3D" id="1.10.10.60">
    <property type="entry name" value="Homeodomain-like"/>
    <property type="match status" value="2"/>
</dbReference>
<dbReference type="Proteomes" id="UP001296580">
    <property type="component" value="Unassembled WGS sequence"/>
</dbReference>
<dbReference type="SUPFAM" id="SSF46689">
    <property type="entry name" value="Homeodomain-like"/>
    <property type="match status" value="2"/>
</dbReference>
<evidence type="ECO:0000259" key="4">
    <source>
        <dbReference type="PROSITE" id="PS01124"/>
    </source>
</evidence>
<accession>A0A6N3FYR7</accession>
<proteinExistence type="predicted"/>
<evidence type="ECO:0000313" key="6">
    <source>
        <dbReference type="EMBL" id="VYU56679.1"/>
    </source>
</evidence>
<gene>
    <name evidence="6" type="primary">ripA_1</name>
    <name evidence="5" type="ORF">G4993_12960</name>
    <name evidence="6" type="ORF">RGLFYP36_02063</name>
</gene>
<dbReference type="EMBL" id="CACRUU010000087">
    <property type="protein sequence ID" value="VYU56679.1"/>
    <property type="molecule type" value="Genomic_DNA"/>
</dbReference>
<dbReference type="Pfam" id="PF12833">
    <property type="entry name" value="HTH_18"/>
    <property type="match status" value="2"/>
</dbReference>
<keyword evidence="1" id="KW-0805">Transcription regulation</keyword>